<reference evidence="2 3" key="1">
    <citation type="submission" date="2016-11" db="EMBL/GenBank/DDBJ databases">
        <authorList>
            <person name="Jaros S."/>
            <person name="Januszkiewicz K."/>
            <person name="Wedrychowicz H."/>
        </authorList>
    </citation>
    <scope>NUCLEOTIDE SEQUENCE [LARGE SCALE GENOMIC DNA]</scope>
    <source>
        <strain evidence="2 3">DSM 14214</strain>
    </source>
</reference>
<feature type="domain" description="Transposase IS200-like" evidence="1">
    <location>
        <begin position="8"/>
        <end position="50"/>
    </location>
</feature>
<dbReference type="Proteomes" id="UP000183975">
    <property type="component" value="Unassembled WGS sequence"/>
</dbReference>
<evidence type="ECO:0000259" key="1">
    <source>
        <dbReference type="Pfam" id="PF01797"/>
    </source>
</evidence>
<organism evidence="2 3">
    <name type="scientific">Anaerotignum lactatifermentans DSM 14214</name>
    <dbReference type="NCBI Taxonomy" id="1121323"/>
    <lineage>
        <taxon>Bacteria</taxon>
        <taxon>Bacillati</taxon>
        <taxon>Bacillota</taxon>
        <taxon>Clostridia</taxon>
        <taxon>Lachnospirales</taxon>
        <taxon>Anaerotignaceae</taxon>
        <taxon>Anaerotignum</taxon>
    </lineage>
</organism>
<dbReference type="InterPro" id="IPR036515">
    <property type="entry name" value="Transposase_17_sf"/>
</dbReference>
<evidence type="ECO:0000313" key="3">
    <source>
        <dbReference type="Proteomes" id="UP000183975"/>
    </source>
</evidence>
<name>A0A1M6XI03_9FIRM</name>
<dbReference type="SUPFAM" id="SSF143422">
    <property type="entry name" value="Transposase IS200-like"/>
    <property type="match status" value="1"/>
</dbReference>
<dbReference type="Pfam" id="PF01797">
    <property type="entry name" value="Y1_Tnp"/>
    <property type="match status" value="1"/>
</dbReference>
<dbReference type="InterPro" id="IPR002686">
    <property type="entry name" value="Transposase_17"/>
</dbReference>
<sequence length="51" mass="6023">MNSLAHTSWECKYHIVFAPKYRRQVIYGKMKAEIGKILRELCERKGIEIIA</sequence>
<dbReference type="EMBL" id="FRAH01000063">
    <property type="protein sequence ID" value="SHL05650.1"/>
    <property type="molecule type" value="Genomic_DNA"/>
</dbReference>
<dbReference type="AlphaFoldDB" id="A0A1M6XI03"/>
<dbReference type="RefSeq" id="WP_143185458.1">
    <property type="nucleotide sequence ID" value="NZ_FRAH01000063.1"/>
</dbReference>
<dbReference type="Gene3D" id="3.30.70.1290">
    <property type="entry name" value="Transposase IS200-like"/>
    <property type="match status" value="1"/>
</dbReference>
<dbReference type="NCBIfam" id="NF033573">
    <property type="entry name" value="transpos_IS200"/>
    <property type="match status" value="1"/>
</dbReference>
<keyword evidence="3" id="KW-1185">Reference proteome</keyword>
<dbReference type="PANTHER" id="PTHR33360">
    <property type="entry name" value="TRANSPOSASE FOR INSERTION SEQUENCE ELEMENT IS200"/>
    <property type="match status" value="1"/>
</dbReference>
<dbReference type="OrthoDB" id="9798161at2"/>
<accession>A0A1M6XI03</accession>
<gene>
    <name evidence="2" type="ORF">SAMN02745138_02793</name>
</gene>
<dbReference type="GO" id="GO:0004803">
    <property type="term" value="F:transposase activity"/>
    <property type="evidence" value="ECO:0007669"/>
    <property type="project" value="InterPro"/>
</dbReference>
<proteinExistence type="predicted"/>
<evidence type="ECO:0000313" key="2">
    <source>
        <dbReference type="EMBL" id="SHL05650.1"/>
    </source>
</evidence>
<dbReference type="GO" id="GO:0006313">
    <property type="term" value="P:DNA transposition"/>
    <property type="evidence" value="ECO:0007669"/>
    <property type="project" value="InterPro"/>
</dbReference>
<dbReference type="GO" id="GO:0003677">
    <property type="term" value="F:DNA binding"/>
    <property type="evidence" value="ECO:0007669"/>
    <property type="project" value="InterPro"/>
</dbReference>
<dbReference type="PANTHER" id="PTHR33360:SF2">
    <property type="entry name" value="TRANSPOSASE FOR INSERTION SEQUENCE ELEMENT IS200"/>
    <property type="match status" value="1"/>
</dbReference>
<feature type="non-terminal residue" evidence="2">
    <location>
        <position position="51"/>
    </location>
</feature>
<protein>
    <submittedName>
        <fullName evidence="2">Transposase IS200 like</fullName>
    </submittedName>
</protein>